<dbReference type="EMBL" id="CABPRJ010001911">
    <property type="protein sequence ID" value="VVC40978.1"/>
    <property type="molecule type" value="Genomic_DNA"/>
</dbReference>
<dbReference type="Proteomes" id="UP000325440">
    <property type="component" value="Unassembled WGS sequence"/>
</dbReference>
<dbReference type="OrthoDB" id="6630032at2759"/>
<gene>
    <name evidence="2" type="ORF">CINCED_3A006601</name>
</gene>
<proteinExistence type="predicted"/>
<evidence type="ECO:0000259" key="1">
    <source>
        <dbReference type="Pfam" id="PF21738"/>
    </source>
</evidence>
<dbReference type="InterPro" id="IPR049512">
    <property type="entry name" value="DJR-like_dom"/>
</dbReference>
<protein>
    <recommendedName>
        <fullName evidence="1">Double jelly roll-like domain-containing protein</fullName>
    </recommendedName>
</protein>
<evidence type="ECO:0000313" key="2">
    <source>
        <dbReference type="EMBL" id="VVC40978.1"/>
    </source>
</evidence>
<evidence type="ECO:0000313" key="3">
    <source>
        <dbReference type="Proteomes" id="UP000325440"/>
    </source>
</evidence>
<feature type="domain" description="Double jelly roll-like" evidence="1">
    <location>
        <begin position="103"/>
        <end position="171"/>
    </location>
</feature>
<dbReference type="PANTHER" id="PTHR36159:SF1">
    <property type="entry name" value="RETROVIRUS-RELATED POL POLYPROTEIN FROM TRANSPOSON 412-LIKE PROTEIN"/>
    <property type="match status" value="1"/>
</dbReference>
<dbReference type="Pfam" id="PF21738">
    <property type="entry name" value="DJR-like_dom"/>
    <property type="match status" value="1"/>
</dbReference>
<keyword evidence="3" id="KW-1185">Reference proteome</keyword>
<sequence>MVVLSLYMLTFEIEDSDCFLNIKHAKHIIGGKYLKQDGTEYEANSKFKLDDNFVVFLFSPIEVTKNGSLINQIENVGRSSIIKSCVSYSLDENGPTIYSGCHTRYTFVTLQTNGLETQLRKVSVFDHCNVKNVLLEIDGQRYPQESLNLDWKNEKFSFAYDIYMPFKKTFHKTH</sequence>
<dbReference type="PANTHER" id="PTHR36159">
    <property type="entry name" value="PROTEIN CBG23766"/>
    <property type="match status" value="1"/>
</dbReference>
<dbReference type="AlphaFoldDB" id="A0A5E4N8A8"/>
<organism evidence="2 3">
    <name type="scientific">Cinara cedri</name>
    <dbReference type="NCBI Taxonomy" id="506608"/>
    <lineage>
        <taxon>Eukaryota</taxon>
        <taxon>Metazoa</taxon>
        <taxon>Ecdysozoa</taxon>
        <taxon>Arthropoda</taxon>
        <taxon>Hexapoda</taxon>
        <taxon>Insecta</taxon>
        <taxon>Pterygota</taxon>
        <taxon>Neoptera</taxon>
        <taxon>Paraneoptera</taxon>
        <taxon>Hemiptera</taxon>
        <taxon>Sternorrhyncha</taxon>
        <taxon>Aphidomorpha</taxon>
        <taxon>Aphidoidea</taxon>
        <taxon>Aphididae</taxon>
        <taxon>Lachninae</taxon>
        <taxon>Cinara</taxon>
    </lineage>
</organism>
<reference evidence="2 3" key="1">
    <citation type="submission" date="2019-08" db="EMBL/GenBank/DDBJ databases">
        <authorList>
            <person name="Alioto T."/>
            <person name="Alioto T."/>
            <person name="Gomez Garrido J."/>
        </authorList>
    </citation>
    <scope>NUCLEOTIDE SEQUENCE [LARGE SCALE GENOMIC DNA]</scope>
</reference>
<name>A0A5E4N8A8_9HEMI</name>
<accession>A0A5E4N8A8</accession>